<dbReference type="EMBL" id="BSPG01000018">
    <property type="protein sequence ID" value="GLS45106.1"/>
    <property type="molecule type" value="Genomic_DNA"/>
</dbReference>
<organism evidence="2 3">
    <name type="scientific">Methylobacterium brachythecii</name>
    <dbReference type="NCBI Taxonomy" id="1176177"/>
    <lineage>
        <taxon>Bacteria</taxon>
        <taxon>Pseudomonadati</taxon>
        <taxon>Pseudomonadota</taxon>
        <taxon>Alphaproteobacteria</taxon>
        <taxon>Hyphomicrobiales</taxon>
        <taxon>Methylobacteriaceae</taxon>
        <taxon>Methylobacterium</taxon>
    </lineage>
</organism>
<reference evidence="1" key="4">
    <citation type="submission" date="2023-01" db="EMBL/GenBank/DDBJ databases">
        <title>Draft genome sequence of Methylobacterium brachythecii strain NBRC 107710.</title>
        <authorList>
            <person name="Sun Q."/>
            <person name="Mori K."/>
        </authorList>
    </citation>
    <scope>NUCLEOTIDE SEQUENCE</scope>
    <source>
        <strain evidence="1">NBRC 107710</strain>
    </source>
</reference>
<evidence type="ECO:0000313" key="2">
    <source>
        <dbReference type="EMBL" id="MBB3904232.1"/>
    </source>
</evidence>
<proteinExistence type="predicted"/>
<keyword evidence="4" id="KW-1185">Reference proteome</keyword>
<reference evidence="2 3" key="3">
    <citation type="submission" date="2020-08" db="EMBL/GenBank/DDBJ databases">
        <title>Genomic Encyclopedia of Type Strains, Phase IV (KMG-IV): sequencing the most valuable type-strain genomes for metagenomic binning, comparative biology and taxonomic classification.</title>
        <authorList>
            <person name="Goeker M."/>
        </authorList>
    </citation>
    <scope>NUCLEOTIDE SEQUENCE [LARGE SCALE GENOMIC DNA]</scope>
    <source>
        <strain evidence="2 3">DSM 24105</strain>
    </source>
</reference>
<evidence type="ECO:0000313" key="3">
    <source>
        <dbReference type="Proteomes" id="UP000517759"/>
    </source>
</evidence>
<dbReference type="Proteomes" id="UP000517759">
    <property type="component" value="Unassembled WGS sequence"/>
</dbReference>
<dbReference type="EMBL" id="JACIDN010000007">
    <property type="protein sequence ID" value="MBB3904232.1"/>
    <property type="molecule type" value="Genomic_DNA"/>
</dbReference>
<dbReference type="AlphaFoldDB" id="A0A7W6AQX7"/>
<evidence type="ECO:0000313" key="1">
    <source>
        <dbReference type="EMBL" id="GLS45106.1"/>
    </source>
</evidence>
<name>A0A7W6AQX7_9HYPH</name>
<accession>A0A7W6AQX7</accession>
<dbReference type="RefSeq" id="WP_183507904.1">
    <property type="nucleotide sequence ID" value="NZ_BSPG01000018.1"/>
</dbReference>
<dbReference type="Proteomes" id="UP001156881">
    <property type="component" value="Unassembled WGS sequence"/>
</dbReference>
<comment type="caution">
    <text evidence="2">The sequence shown here is derived from an EMBL/GenBank/DDBJ whole genome shotgun (WGS) entry which is preliminary data.</text>
</comment>
<sequence length="77" mass="8629">MRVKKLWCVKTSMSVDGEIYLDGSAALVLPNGSLVVYDDEEEAAVTMAFAPDAWQTVHDMDGERDKPRSIKIWRGEV</sequence>
<protein>
    <submittedName>
        <fullName evidence="2">Uncharacterized protein</fullName>
    </submittedName>
</protein>
<gene>
    <name evidence="1" type="ORF">GCM10007884_30950</name>
    <name evidence="2" type="ORF">GGR33_003751</name>
</gene>
<reference evidence="1" key="1">
    <citation type="journal article" date="2014" name="Int. J. Syst. Evol. Microbiol.">
        <title>Complete genome of a new Firmicutes species belonging to the dominant human colonic microbiota ('Ruminococcus bicirculans') reveals two chromosomes and a selective capacity to utilize plant glucans.</title>
        <authorList>
            <consortium name="NISC Comparative Sequencing Program"/>
            <person name="Wegmann U."/>
            <person name="Louis P."/>
            <person name="Goesmann A."/>
            <person name="Henrissat B."/>
            <person name="Duncan S.H."/>
            <person name="Flint H.J."/>
        </authorList>
    </citation>
    <scope>NUCLEOTIDE SEQUENCE</scope>
    <source>
        <strain evidence="1">NBRC 107710</strain>
    </source>
</reference>
<reference evidence="4" key="2">
    <citation type="journal article" date="2019" name="Int. J. Syst. Evol. Microbiol.">
        <title>The Global Catalogue of Microorganisms (GCM) 10K type strain sequencing project: providing services to taxonomists for standard genome sequencing and annotation.</title>
        <authorList>
            <consortium name="The Broad Institute Genomics Platform"/>
            <consortium name="The Broad Institute Genome Sequencing Center for Infectious Disease"/>
            <person name="Wu L."/>
            <person name="Ma J."/>
        </authorList>
    </citation>
    <scope>NUCLEOTIDE SEQUENCE [LARGE SCALE GENOMIC DNA]</scope>
    <source>
        <strain evidence="4">NBRC 107710</strain>
    </source>
</reference>
<evidence type="ECO:0000313" key="4">
    <source>
        <dbReference type="Proteomes" id="UP001156881"/>
    </source>
</evidence>